<comment type="caution">
    <text evidence="7">The sequence shown here is derived from an EMBL/GenBank/DDBJ whole genome shotgun (WGS) entry which is preliminary data.</text>
</comment>
<dbReference type="Pfam" id="PF01384">
    <property type="entry name" value="PHO4"/>
    <property type="match status" value="1"/>
</dbReference>
<keyword evidence="2" id="KW-0813">Transport</keyword>
<dbReference type="GO" id="GO:0005315">
    <property type="term" value="F:phosphate transmembrane transporter activity"/>
    <property type="evidence" value="ECO:0007669"/>
    <property type="project" value="InterPro"/>
</dbReference>
<evidence type="ECO:0000313" key="8">
    <source>
        <dbReference type="Proteomes" id="UP000625033"/>
    </source>
</evidence>
<proteinExistence type="predicted"/>
<keyword evidence="5 6" id="KW-0472">Membrane</keyword>
<keyword evidence="8" id="KW-1185">Reference proteome</keyword>
<name>A0A931DA82_9MICC</name>
<dbReference type="Proteomes" id="UP000625033">
    <property type="component" value="Unassembled WGS sequence"/>
</dbReference>
<feature type="transmembrane region" description="Helical" evidence="6">
    <location>
        <begin position="78"/>
        <end position="96"/>
    </location>
</feature>
<keyword evidence="3 6" id="KW-0812">Transmembrane</keyword>
<gene>
    <name evidence="7" type="ORF">IW252_001620</name>
</gene>
<evidence type="ECO:0000313" key="7">
    <source>
        <dbReference type="EMBL" id="MBG6084853.1"/>
    </source>
</evidence>
<dbReference type="GO" id="GO:0016020">
    <property type="term" value="C:membrane"/>
    <property type="evidence" value="ECO:0007669"/>
    <property type="project" value="UniProtKB-SubCell"/>
</dbReference>
<comment type="subcellular location">
    <subcellularLocation>
        <location evidence="1">Membrane</location>
        <topology evidence="1">Multi-pass membrane protein</topology>
    </subcellularLocation>
</comment>
<evidence type="ECO:0000256" key="3">
    <source>
        <dbReference type="ARBA" id="ARBA00022692"/>
    </source>
</evidence>
<dbReference type="RefSeq" id="WP_196836101.1">
    <property type="nucleotide sequence ID" value="NZ_JADOTZ010000001.1"/>
</dbReference>
<dbReference type="AlphaFoldDB" id="A0A931DA82"/>
<evidence type="ECO:0000256" key="4">
    <source>
        <dbReference type="ARBA" id="ARBA00022989"/>
    </source>
</evidence>
<dbReference type="PANTHER" id="PTHR11101:SF80">
    <property type="entry name" value="PHOSPHATE TRANSPORTER"/>
    <property type="match status" value="1"/>
</dbReference>
<dbReference type="GO" id="GO:0035435">
    <property type="term" value="P:phosphate ion transmembrane transport"/>
    <property type="evidence" value="ECO:0007669"/>
    <property type="project" value="TreeGrafter"/>
</dbReference>
<protein>
    <submittedName>
        <fullName evidence="7">PiT family inorganic phosphate transporter</fullName>
    </submittedName>
</protein>
<keyword evidence="4 6" id="KW-1133">Transmembrane helix</keyword>
<organism evidence="7 8">
    <name type="scientific">Zhihengliuella flava</name>
    <dbReference type="NCBI Taxonomy" id="1285193"/>
    <lineage>
        <taxon>Bacteria</taxon>
        <taxon>Bacillati</taxon>
        <taxon>Actinomycetota</taxon>
        <taxon>Actinomycetes</taxon>
        <taxon>Micrococcales</taxon>
        <taxon>Micrococcaceae</taxon>
        <taxon>Zhihengliuella</taxon>
    </lineage>
</organism>
<feature type="transmembrane region" description="Helical" evidence="6">
    <location>
        <begin position="224"/>
        <end position="246"/>
    </location>
</feature>
<evidence type="ECO:0000256" key="1">
    <source>
        <dbReference type="ARBA" id="ARBA00004141"/>
    </source>
</evidence>
<feature type="transmembrane region" description="Helical" evidence="6">
    <location>
        <begin position="42"/>
        <end position="66"/>
    </location>
</feature>
<dbReference type="InterPro" id="IPR001204">
    <property type="entry name" value="Phos_transporter"/>
</dbReference>
<reference evidence="7" key="1">
    <citation type="submission" date="2020-11" db="EMBL/GenBank/DDBJ databases">
        <title>Sequencing the genomes of 1000 actinobacteria strains.</title>
        <authorList>
            <person name="Klenk H.-P."/>
        </authorList>
    </citation>
    <scope>NUCLEOTIDE SEQUENCE</scope>
    <source>
        <strain evidence="7">DSM 26152</strain>
    </source>
</reference>
<evidence type="ECO:0000256" key="5">
    <source>
        <dbReference type="ARBA" id="ARBA00023136"/>
    </source>
</evidence>
<evidence type="ECO:0000256" key="6">
    <source>
        <dbReference type="SAM" id="Phobius"/>
    </source>
</evidence>
<evidence type="ECO:0000256" key="2">
    <source>
        <dbReference type="ARBA" id="ARBA00022448"/>
    </source>
</evidence>
<accession>A0A931DA82</accession>
<dbReference type="PANTHER" id="PTHR11101">
    <property type="entry name" value="PHOSPHATE TRANSPORTER"/>
    <property type="match status" value="1"/>
</dbReference>
<feature type="transmembrane region" description="Helical" evidence="6">
    <location>
        <begin position="102"/>
        <end position="122"/>
    </location>
</feature>
<feature type="transmembrane region" description="Helical" evidence="6">
    <location>
        <begin position="134"/>
        <end position="160"/>
    </location>
</feature>
<dbReference type="EMBL" id="JADOTZ010000001">
    <property type="protein sequence ID" value="MBG6084853.1"/>
    <property type="molecule type" value="Genomic_DNA"/>
</dbReference>
<sequence>MLTLLFGVVILLACAFTFLNGFRDAANSIAGAVRTGALRPKIAVISAALFSALGTLLTSSFSLALLDFANFNYHSPAEGLGTLAAALIAAGVWLVWCWSRGIPHSSTHALFAALAGALLGSAMIHPHDALGVPLILLGGVLIPIVLTPALAFGASFLLTIPATWLVRHSTSARVTTMSRAGQSIMSMAVALGNGLQDGQRNAAVMTLAAVMYTSGTAAEATIPFWAPLAAAMCMGLGALGGGWRIAHTIGYRMVRFDPLRGAVAQGVSATMLFAGSLVLHLPLSTTQAVTSAVVGAGANQRFESVHWGRIGRLLGYWVVGPALCAVGGWVLYLALHPLTG</sequence>
<feature type="transmembrane region" description="Helical" evidence="6">
    <location>
        <begin position="314"/>
        <end position="335"/>
    </location>
</feature>
<feature type="transmembrane region" description="Helical" evidence="6">
    <location>
        <begin position="258"/>
        <end position="281"/>
    </location>
</feature>